<dbReference type="SMART" id="SM00382">
    <property type="entry name" value="AAA"/>
    <property type="match status" value="1"/>
</dbReference>
<comment type="similarity">
    <text evidence="3">Belongs to the AAA ATPase family.</text>
</comment>
<feature type="region of interest" description="Disordered" evidence="12">
    <location>
        <begin position="147"/>
        <end position="185"/>
    </location>
</feature>
<feature type="region of interest" description="Disordered" evidence="12">
    <location>
        <begin position="225"/>
        <end position="300"/>
    </location>
</feature>
<evidence type="ECO:0000256" key="9">
    <source>
        <dbReference type="ARBA" id="ARBA00023242"/>
    </source>
</evidence>
<dbReference type="GO" id="GO:0005634">
    <property type="term" value="C:nucleus"/>
    <property type="evidence" value="ECO:0007669"/>
    <property type="project" value="UniProtKB-SubCell"/>
</dbReference>
<dbReference type="PANTHER" id="PTHR23074:SF17">
    <property type="entry name" value="FIDGETIN-LIKE PROTEIN 1"/>
    <property type="match status" value="1"/>
</dbReference>
<dbReference type="Pfam" id="PF09336">
    <property type="entry name" value="Vps4_C"/>
    <property type="match status" value="1"/>
</dbReference>
<dbReference type="GO" id="GO:0005524">
    <property type="term" value="F:ATP binding"/>
    <property type="evidence" value="ECO:0007669"/>
    <property type="project" value="UniProtKB-KW"/>
</dbReference>
<dbReference type="InterPro" id="IPR003960">
    <property type="entry name" value="ATPase_AAA_CS"/>
</dbReference>
<organism evidence="14 15">
    <name type="scientific">Halocaridina rubra</name>
    <name type="common">Hawaiian red shrimp</name>
    <dbReference type="NCBI Taxonomy" id="373956"/>
    <lineage>
        <taxon>Eukaryota</taxon>
        <taxon>Metazoa</taxon>
        <taxon>Ecdysozoa</taxon>
        <taxon>Arthropoda</taxon>
        <taxon>Crustacea</taxon>
        <taxon>Multicrustacea</taxon>
        <taxon>Malacostraca</taxon>
        <taxon>Eumalacostraca</taxon>
        <taxon>Eucarida</taxon>
        <taxon>Decapoda</taxon>
        <taxon>Pleocyemata</taxon>
        <taxon>Caridea</taxon>
        <taxon>Atyoidea</taxon>
        <taxon>Atyidae</taxon>
        <taxon>Halocaridina</taxon>
    </lineage>
</organism>
<evidence type="ECO:0000256" key="8">
    <source>
        <dbReference type="ARBA" id="ARBA00022842"/>
    </source>
</evidence>
<feature type="compositionally biased region" description="Basic and acidic residues" evidence="12">
    <location>
        <begin position="147"/>
        <end position="165"/>
    </location>
</feature>
<keyword evidence="9" id="KW-0539">Nucleus</keyword>
<evidence type="ECO:0000256" key="12">
    <source>
        <dbReference type="SAM" id="MobiDB-lite"/>
    </source>
</evidence>
<comment type="cofactor">
    <cofactor evidence="1">
        <name>Mg(2+)</name>
        <dbReference type="ChEBI" id="CHEBI:18420"/>
    </cofactor>
</comment>
<dbReference type="Gene3D" id="1.10.8.60">
    <property type="match status" value="1"/>
</dbReference>
<dbReference type="GO" id="GO:0046872">
    <property type="term" value="F:metal ion binding"/>
    <property type="evidence" value="ECO:0007669"/>
    <property type="project" value="UniProtKB-KW"/>
</dbReference>
<keyword evidence="15" id="KW-1185">Reference proteome</keyword>
<dbReference type="InterPro" id="IPR041569">
    <property type="entry name" value="AAA_lid_3"/>
</dbReference>
<dbReference type="InterPro" id="IPR047858">
    <property type="entry name" value="FIGNL1_ATPase"/>
</dbReference>
<dbReference type="GO" id="GO:0005813">
    <property type="term" value="C:centrosome"/>
    <property type="evidence" value="ECO:0007669"/>
    <property type="project" value="UniProtKB-ARBA"/>
</dbReference>
<proteinExistence type="inferred from homology"/>
<keyword evidence="5" id="KW-0547">Nucleotide-binding</keyword>
<reference evidence="14 15" key="1">
    <citation type="submission" date="2023-11" db="EMBL/GenBank/DDBJ databases">
        <title>Halocaridina rubra genome assembly.</title>
        <authorList>
            <person name="Smith C."/>
        </authorList>
    </citation>
    <scope>NUCLEOTIDE SEQUENCE [LARGE SCALE GENOMIC DNA]</scope>
    <source>
        <strain evidence="14">EP-1</strain>
        <tissue evidence="14">Whole</tissue>
    </source>
</reference>
<evidence type="ECO:0000256" key="6">
    <source>
        <dbReference type="ARBA" id="ARBA00022801"/>
    </source>
</evidence>
<dbReference type="GO" id="GO:0000070">
    <property type="term" value="P:mitotic sister chromatid segregation"/>
    <property type="evidence" value="ECO:0007669"/>
    <property type="project" value="UniProtKB-ARBA"/>
</dbReference>
<evidence type="ECO:0000256" key="5">
    <source>
        <dbReference type="ARBA" id="ARBA00022741"/>
    </source>
</evidence>
<name>A0AAN8WNX7_HALRR</name>
<dbReference type="GO" id="GO:0031114">
    <property type="term" value="P:regulation of microtubule depolymerization"/>
    <property type="evidence" value="ECO:0007669"/>
    <property type="project" value="UniProtKB-ARBA"/>
</dbReference>
<evidence type="ECO:0000256" key="4">
    <source>
        <dbReference type="ARBA" id="ARBA00022723"/>
    </source>
</evidence>
<dbReference type="GO" id="GO:0008568">
    <property type="term" value="F:microtubule severing ATPase activity"/>
    <property type="evidence" value="ECO:0007669"/>
    <property type="project" value="UniProtKB-ARBA"/>
</dbReference>
<dbReference type="FunFam" id="1.10.8.60:FF:000022">
    <property type="entry name" value="Fidgetin like 1"/>
    <property type="match status" value="1"/>
</dbReference>
<evidence type="ECO:0000256" key="3">
    <source>
        <dbReference type="ARBA" id="ARBA00006914"/>
    </source>
</evidence>
<keyword evidence="14" id="KW-0413">Isomerase</keyword>
<evidence type="ECO:0000259" key="13">
    <source>
        <dbReference type="SMART" id="SM00382"/>
    </source>
</evidence>
<dbReference type="InterPro" id="IPR050304">
    <property type="entry name" value="MT-severing_AAA_ATPase"/>
</dbReference>
<evidence type="ECO:0000256" key="1">
    <source>
        <dbReference type="ARBA" id="ARBA00001946"/>
    </source>
</evidence>
<evidence type="ECO:0000313" key="15">
    <source>
        <dbReference type="Proteomes" id="UP001381693"/>
    </source>
</evidence>
<feature type="domain" description="AAA+ ATPase" evidence="13">
    <location>
        <begin position="476"/>
        <end position="612"/>
    </location>
</feature>
<evidence type="ECO:0000256" key="7">
    <source>
        <dbReference type="ARBA" id="ARBA00022840"/>
    </source>
</evidence>
<dbReference type="Pfam" id="PF00004">
    <property type="entry name" value="AAA"/>
    <property type="match status" value="1"/>
</dbReference>
<evidence type="ECO:0000256" key="10">
    <source>
        <dbReference type="ARBA" id="ARBA00035694"/>
    </source>
</evidence>
<dbReference type="InterPro" id="IPR027417">
    <property type="entry name" value="P-loop_NTPase"/>
</dbReference>
<accession>A0AAN8WNX7</accession>
<dbReference type="InterPro" id="IPR003959">
    <property type="entry name" value="ATPase_AAA_core"/>
</dbReference>
<comment type="subcellular location">
    <subcellularLocation>
        <location evidence="2">Nucleus</location>
    </subcellularLocation>
</comment>
<dbReference type="PANTHER" id="PTHR23074">
    <property type="entry name" value="AAA DOMAIN-CONTAINING"/>
    <property type="match status" value="1"/>
</dbReference>
<dbReference type="EMBL" id="JAXCGZ010020970">
    <property type="protein sequence ID" value="KAK7063031.1"/>
    <property type="molecule type" value="Genomic_DNA"/>
</dbReference>
<keyword evidence="8" id="KW-0460">Magnesium</keyword>
<gene>
    <name evidence="14" type="primary">FIGNL1</name>
    <name evidence="14" type="ORF">SK128_027973</name>
</gene>
<dbReference type="InterPro" id="IPR003593">
    <property type="entry name" value="AAA+_ATPase"/>
</dbReference>
<dbReference type="Gene3D" id="3.40.50.300">
    <property type="entry name" value="P-loop containing nucleotide triphosphate hydrolases"/>
    <property type="match status" value="1"/>
</dbReference>
<dbReference type="GO" id="GO:0051013">
    <property type="term" value="P:microtubule severing"/>
    <property type="evidence" value="ECO:0007669"/>
    <property type="project" value="UniProtKB-ARBA"/>
</dbReference>
<dbReference type="SUPFAM" id="SSF52540">
    <property type="entry name" value="P-loop containing nucleoside triphosphate hydrolases"/>
    <property type="match status" value="1"/>
</dbReference>
<dbReference type="Pfam" id="PF17862">
    <property type="entry name" value="AAA_lid_3"/>
    <property type="match status" value="1"/>
</dbReference>
<dbReference type="AlphaFoldDB" id="A0AAN8WNX7"/>
<keyword evidence="4" id="KW-0479">Metal-binding</keyword>
<protein>
    <recommendedName>
        <fullName evidence="10">Fidgetin-like protein 1</fullName>
    </recommendedName>
</protein>
<dbReference type="InterPro" id="IPR015415">
    <property type="entry name" value="Spast_Vps4_C"/>
</dbReference>
<dbReference type="CDD" id="cd19525">
    <property type="entry name" value="RecA-like_Figl-1"/>
    <property type="match status" value="1"/>
</dbReference>
<dbReference type="PROSITE" id="PS00674">
    <property type="entry name" value="AAA"/>
    <property type="match status" value="1"/>
</dbReference>
<comment type="caution">
    <text evidence="14">The sequence shown here is derived from an EMBL/GenBank/DDBJ whole genome shotgun (WGS) entry which is preliminary data.</text>
</comment>
<dbReference type="Proteomes" id="UP001381693">
    <property type="component" value="Unassembled WGS sequence"/>
</dbReference>
<dbReference type="GO" id="GO:0016887">
    <property type="term" value="F:ATP hydrolysis activity"/>
    <property type="evidence" value="ECO:0007669"/>
    <property type="project" value="InterPro"/>
</dbReference>
<sequence>MNNEKNTLSDDAFLHLWQSKNINHENEKVQSQLDMMRFNISQFHLLGTCFNDIDTTTLYSKTKSLFHQYGKLMDNQENGANNYAEPILALVGNNKNESSKWKSTLKASLVVEKYLPPKSVLQSSIPSLRDECRLLADYINRNAKDERTVKSDKELPISRRDEHYNMKQSVSTPFEPPNGRMTKAAPSFDLLSTDFGDPNEVLSDQYRKQGSSGVLEMGRQARISQDIKEWGSRSSSQHKGGRENQRGDQYPWERIGFQNRNAGRSRIGEQPGSESSLDRCAFKNPYSEPLPSDNSKRRVIGGVNNSRPWNRSYGDSRGNFANQERENIEKPSFRTASHQLALDQQKNYGQARMSSVSYGTGKRSLGVRKSINRNFIPPLRREDEDISGELSRRVLSSDRSDRNATDDGAYAELMQDERLKNIEPKMVELIMNEIMDNGPPVSWDDIAGLKLAKTTIQEIVVWPMLRPDIFTGLRGPPKGILLFGPPGTGKTMIGKCIACQSGSTFFSISASSLTSKWVGEGEKMVRAMFAVARCHQPAVIFIDEIDSLLTQRSDTEHESSRRIKTEFLVQLDGATSGSEERLLVVGATNRPQELDEAARRRLVKRLYIPLPDVKARQQLVENLMTNQKHSLAETDIQEICLQTDGYSGADMANLCREAALGPIRSISFSDFHHISVDQVRPISVDDFVSALRSIRASVSDKDLEMYEDWNRKYGISAM</sequence>
<comment type="catalytic activity">
    <reaction evidence="11">
        <text>ATP + H2O = ADP + phosphate + H(+)</text>
        <dbReference type="Rhea" id="RHEA:13065"/>
        <dbReference type="ChEBI" id="CHEBI:15377"/>
        <dbReference type="ChEBI" id="CHEBI:15378"/>
        <dbReference type="ChEBI" id="CHEBI:30616"/>
        <dbReference type="ChEBI" id="CHEBI:43474"/>
        <dbReference type="ChEBI" id="CHEBI:456216"/>
    </reaction>
</comment>
<evidence type="ECO:0000256" key="2">
    <source>
        <dbReference type="ARBA" id="ARBA00004123"/>
    </source>
</evidence>
<keyword evidence="7" id="KW-0067">ATP-binding</keyword>
<keyword evidence="6" id="KW-0378">Hydrolase</keyword>
<dbReference type="FunFam" id="3.40.50.300:FF:000093">
    <property type="entry name" value="Fidgetin-like 1"/>
    <property type="match status" value="1"/>
</dbReference>
<evidence type="ECO:0000313" key="14">
    <source>
        <dbReference type="EMBL" id="KAK7063031.1"/>
    </source>
</evidence>
<evidence type="ECO:0000256" key="11">
    <source>
        <dbReference type="ARBA" id="ARBA00049360"/>
    </source>
</evidence>